<evidence type="ECO:0000256" key="15">
    <source>
        <dbReference type="ARBA" id="ARBA00049902"/>
    </source>
</evidence>
<dbReference type="AlphaFoldDB" id="A0A7C4Y4W1"/>
<comment type="caution">
    <text evidence="17">The sequence shown here is derived from an EMBL/GenBank/DDBJ whole genome shotgun (WGS) entry which is preliminary data.</text>
</comment>
<feature type="transmembrane region" description="Helical" evidence="16">
    <location>
        <begin position="7"/>
        <end position="30"/>
    </location>
</feature>
<dbReference type="EMBL" id="DTHG01000006">
    <property type="protein sequence ID" value="HGW91023.1"/>
    <property type="molecule type" value="Genomic_DNA"/>
</dbReference>
<feature type="transmembrane region" description="Helical" evidence="16">
    <location>
        <begin position="172"/>
        <end position="188"/>
    </location>
</feature>
<accession>A0A7C4Y4W1</accession>
<dbReference type="GO" id="GO:0005886">
    <property type="term" value="C:plasma membrane"/>
    <property type="evidence" value="ECO:0007669"/>
    <property type="project" value="TreeGrafter"/>
</dbReference>
<organism evidence="17">
    <name type="scientific">candidate division WOR-3 bacterium</name>
    <dbReference type="NCBI Taxonomy" id="2052148"/>
    <lineage>
        <taxon>Bacteria</taxon>
        <taxon>Bacteria division WOR-3</taxon>
    </lineage>
</organism>
<keyword evidence="8 16" id="KW-0472">Membrane</keyword>
<evidence type="ECO:0000256" key="14">
    <source>
        <dbReference type="ARBA" id="ARBA00044770"/>
    </source>
</evidence>
<evidence type="ECO:0000256" key="7">
    <source>
        <dbReference type="ARBA" id="ARBA00022989"/>
    </source>
</evidence>
<reference evidence="17" key="1">
    <citation type="journal article" date="2020" name="mSystems">
        <title>Genome- and Community-Level Interaction Insights into Carbon Utilization and Element Cycling Functions of Hydrothermarchaeota in Hydrothermal Sediment.</title>
        <authorList>
            <person name="Zhou Z."/>
            <person name="Liu Y."/>
            <person name="Xu W."/>
            <person name="Pan J."/>
            <person name="Luo Z.H."/>
            <person name="Li M."/>
        </authorList>
    </citation>
    <scope>NUCLEOTIDE SEQUENCE [LARGE SCALE GENOMIC DNA]</scope>
    <source>
        <strain evidence="17">SpSt-780</strain>
    </source>
</reference>
<evidence type="ECO:0000256" key="2">
    <source>
        <dbReference type="ARBA" id="ARBA00022676"/>
    </source>
</evidence>
<evidence type="ECO:0000256" key="11">
    <source>
        <dbReference type="ARBA" id="ARBA00038053"/>
    </source>
</evidence>
<dbReference type="GO" id="GO:0015648">
    <property type="term" value="F:lipid-linked peptidoglycan transporter activity"/>
    <property type="evidence" value="ECO:0007669"/>
    <property type="project" value="TreeGrafter"/>
</dbReference>
<feature type="transmembrane region" description="Helical" evidence="16">
    <location>
        <begin position="148"/>
        <end position="165"/>
    </location>
</feature>
<evidence type="ECO:0000256" key="6">
    <source>
        <dbReference type="ARBA" id="ARBA00022984"/>
    </source>
</evidence>
<comment type="catalytic activity">
    <reaction evidence="15">
        <text>[GlcNAc-(1-&gt;4)-Mur2Ac(oyl-L-Ala-gamma-D-Glu-L-Lys-D-Ala-D-Ala)](n)-di-trans,octa-cis-undecaprenyl diphosphate + beta-D-GlcNAc-(1-&gt;4)-Mur2Ac(oyl-L-Ala-gamma-D-Glu-L-Lys-D-Ala-D-Ala)-di-trans,octa-cis-undecaprenyl diphosphate = [GlcNAc-(1-&gt;4)-Mur2Ac(oyl-L-Ala-gamma-D-Glu-L-Lys-D-Ala-D-Ala)](n+1)-di-trans,octa-cis-undecaprenyl diphosphate + di-trans,octa-cis-undecaprenyl diphosphate + H(+)</text>
        <dbReference type="Rhea" id="RHEA:23708"/>
        <dbReference type="Rhea" id="RHEA-COMP:9602"/>
        <dbReference type="Rhea" id="RHEA-COMP:9603"/>
        <dbReference type="ChEBI" id="CHEBI:15378"/>
        <dbReference type="ChEBI" id="CHEBI:58405"/>
        <dbReference type="ChEBI" id="CHEBI:60033"/>
        <dbReference type="ChEBI" id="CHEBI:78435"/>
        <dbReference type="EC" id="2.4.99.28"/>
    </reaction>
</comment>
<feature type="transmembrane region" description="Helical" evidence="16">
    <location>
        <begin position="98"/>
        <end position="119"/>
    </location>
</feature>
<proteinExistence type="inferred from homology"/>
<feature type="transmembrane region" description="Helical" evidence="16">
    <location>
        <begin position="42"/>
        <end position="60"/>
    </location>
</feature>
<evidence type="ECO:0000256" key="13">
    <source>
        <dbReference type="ARBA" id="ARBA00041418"/>
    </source>
</evidence>
<evidence type="ECO:0000256" key="9">
    <source>
        <dbReference type="ARBA" id="ARBA00032370"/>
    </source>
</evidence>
<dbReference type="GO" id="GO:0008360">
    <property type="term" value="P:regulation of cell shape"/>
    <property type="evidence" value="ECO:0007669"/>
    <property type="project" value="UniProtKB-KW"/>
</dbReference>
<keyword evidence="3" id="KW-0808">Transferase</keyword>
<keyword evidence="5" id="KW-0133">Cell shape</keyword>
<comment type="subcellular location">
    <subcellularLocation>
        <location evidence="1">Membrane</location>
        <topology evidence="1">Multi-pass membrane protein</topology>
    </subcellularLocation>
</comment>
<gene>
    <name evidence="17" type="ORF">ENV67_00580</name>
</gene>
<keyword evidence="2" id="KW-0328">Glycosyltransferase</keyword>
<dbReference type="GO" id="GO:0009252">
    <property type="term" value="P:peptidoglycan biosynthetic process"/>
    <property type="evidence" value="ECO:0007669"/>
    <property type="project" value="UniProtKB-KW"/>
</dbReference>
<dbReference type="GO" id="GO:0008955">
    <property type="term" value="F:peptidoglycan glycosyltransferase activity"/>
    <property type="evidence" value="ECO:0007669"/>
    <property type="project" value="UniProtKB-EC"/>
</dbReference>
<dbReference type="GO" id="GO:0032153">
    <property type="term" value="C:cell division site"/>
    <property type="evidence" value="ECO:0007669"/>
    <property type="project" value="TreeGrafter"/>
</dbReference>
<evidence type="ECO:0000256" key="10">
    <source>
        <dbReference type="ARBA" id="ARBA00033270"/>
    </source>
</evidence>
<evidence type="ECO:0000313" key="17">
    <source>
        <dbReference type="EMBL" id="HGW91023.1"/>
    </source>
</evidence>
<comment type="similarity">
    <text evidence="11">Belongs to the SEDS family. FtsW subfamily.</text>
</comment>
<keyword evidence="6" id="KW-0573">Peptidoglycan synthesis</keyword>
<feature type="transmembrane region" description="Helical" evidence="16">
    <location>
        <begin position="284"/>
        <end position="305"/>
    </location>
</feature>
<evidence type="ECO:0000256" key="1">
    <source>
        <dbReference type="ARBA" id="ARBA00004141"/>
    </source>
</evidence>
<name>A0A7C4Y4W1_UNCW3</name>
<sequence length="352" mass="39545">MDDKFPYIVFLSPLLLGIIGIIMIASATSGEIMGYSLLSPKFMKQLLIFIFCIPFYLLITKIKPSIWLKLRYIIILISIILLLLVKLFGVSINNSTRWIKIFGIPVEPTTFTHIAIVIFISGEKKVIISVILTTIISLLIFLQPDLSSAFITILIGFIMIYIKGVKFSKFSYSLLILLFLPLFFPRQMKKITYRLNYFYSQNIQNSVNSLKRGKIFGMGLGEGIDKFSSIPLPYSDNIFTTGAQELGFIWSSLILTIFLAYYLNSTNLLKKISSQELKSLGFGISTTIVIYALLNILSSINLIPITGDPLPFVSQGGSALVSFYIAAGITGGIVNENSNRGWWNRRSYNTRN</sequence>
<dbReference type="PANTHER" id="PTHR30474">
    <property type="entry name" value="CELL CYCLE PROTEIN"/>
    <property type="match status" value="1"/>
</dbReference>
<evidence type="ECO:0000256" key="4">
    <source>
        <dbReference type="ARBA" id="ARBA00022692"/>
    </source>
</evidence>
<evidence type="ECO:0000256" key="8">
    <source>
        <dbReference type="ARBA" id="ARBA00023136"/>
    </source>
</evidence>
<evidence type="ECO:0000256" key="16">
    <source>
        <dbReference type="SAM" id="Phobius"/>
    </source>
</evidence>
<feature type="transmembrane region" description="Helical" evidence="16">
    <location>
        <begin position="246"/>
        <end position="263"/>
    </location>
</feature>
<keyword evidence="7 16" id="KW-1133">Transmembrane helix</keyword>
<dbReference type="EC" id="2.4.99.28" evidence="14"/>
<dbReference type="Pfam" id="PF01098">
    <property type="entry name" value="FTSW_RODA_SPOVE"/>
    <property type="match status" value="1"/>
</dbReference>
<protein>
    <recommendedName>
        <fullName evidence="12">Probable peptidoglycan glycosyltransferase FtsW</fullName>
        <ecNumber evidence="14">2.4.99.28</ecNumber>
    </recommendedName>
    <alternativeName>
        <fullName evidence="13">Cell division protein FtsW</fullName>
    </alternativeName>
    <alternativeName>
        <fullName evidence="10">Cell wall polymerase</fullName>
    </alternativeName>
    <alternativeName>
        <fullName evidence="9">Peptidoglycan polymerase</fullName>
    </alternativeName>
</protein>
<dbReference type="PANTHER" id="PTHR30474:SF2">
    <property type="entry name" value="PEPTIDOGLYCAN GLYCOSYLTRANSFERASE FTSW-RELATED"/>
    <property type="match status" value="1"/>
</dbReference>
<dbReference type="GO" id="GO:0051301">
    <property type="term" value="P:cell division"/>
    <property type="evidence" value="ECO:0007669"/>
    <property type="project" value="InterPro"/>
</dbReference>
<feature type="transmembrane region" description="Helical" evidence="16">
    <location>
        <begin position="126"/>
        <end position="142"/>
    </location>
</feature>
<feature type="transmembrane region" description="Helical" evidence="16">
    <location>
        <begin position="72"/>
        <end position="92"/>
    </location>
</feature>
<dbReference type="InterPro" id="IPR001182">
    <property type="entry name" value="FtsW/RodA"/>
</dbReference>
<evidence type="ECO:0000256" key="3">
    <source>
        <dbReference type="ARBA" id="ARBA00022679"/>
    </source>
</evidence>
<evidence type="ECO:0000256" key="12">
    <source>
        <dbReference type="ARBA" id="ARBA00041185"/>
    </source>
</evidence>
<evidence type="ECO:0000256" key="5">
    <source>
        <dbReference type="ARBA" id="ARBA00022960"/>
    </source>
</evidence>
<feature type="transmembrane region" description="Helical" evidence="16">
    <location>
        <begin position="317"/>
        <end position="335"/>
    </location>
</feature>
<keyword evidence="4 16" id="KW-0812">Transmembrane</keyword>